<dbReference type="PROSITE" id="PS00866">
    <property type="entry name" value="CPSASE_1"/>
    <property type="match status" value="1"/>
</dbReference>
<keyword evidence="7 8" id="KW-0092">Biotin</keyword>
<dbReference type="PIRSF" id="PIRSF001594">
    <property type="entry name" value="Pyruv_carbox"/>
    <property type="match status" value="1"/>
</dbReference>
<keyword evidence="6 8" id="KW-0067">ATP-binding</keyword>
<dbReference type="InterPro" id="IPR011761">
    <property type="entry name" value="ATP-grasp"/>
</dbReference>
<dbReference type="InterPro" id="IPR003379">
    <property type="entry name" value="Carboxylase_cons_dom"/>
</dbReference>
<comment type="caution">
    <text evidence="13">The sequence shown here is derived from an EMBL/GenBank/DDBJ whole genome shotgun (WGS) entry which is preliminary data.</text>
</comment>
<dbReference type="InterPro" id="IPR005482">
    <property type="entry name" value="Biotin_COase_C"/>
</dbReference>
<dbReference type="SUPFAM" id="SSF51569">
    <property type="entry name" value="Aldolase"/>
    <property type="match status" value="1"/>
</dbReference>
<dbReference type="InterPro" id="IPR005479">
    <property type="entry name" value="CPAse_ATP-bd"/>
</dbReference>
<name>A0ABS1C3T2_9BACT</name>
<dbReference type="Pfam" id="PF02436">
    <property type="entry name" value="PYC_OADA"/>
    <property type="match status" value="1"/>
</dbReference>
<dbReference type="NCBIfam" id="TIGR01235">
    <property type="entry name" value="pyruv_carbox"/>
    <property type="match status" value="1"/>
</dbReference>
<feature type="domain" description="Biotin carboxylation" evidence="11">
    <location>
        <begin position="2"/>
        <end position="456"/>
    </location>
</feature>
<evidence type="ECO:0000256" key="1">
    <source>
        <dbReference type="ARBA" id="ARBA00001953"/>
    </source>
</evidence>
<dbReference type="GO" id="GO:0004736">
    <property type="term" value="F:pyruvate carboxylase activity"/>
    <property type="evidence" value="ECO:0007669"/>
    <property type="project" value="UniProtKB-EC"/>
</dbReference>
<evidence type="ECO:0000313" key="13">
    <source>
        <dbReference type="EMBL" id="MBK0403837.1"/>
    </source>
</evidence>
<keyword evidence="4" id="KW-0479">Metal-binding</keyword>
<dbReference type="InterPro" id="IPR011764">
    <property type="entry name" value="Biotin_carboxylation_dom"/>
</dbReference>
<dbReference type="SMART" id="SM00878">
    <property type="entry name" value="Biotin_carb_C"/>
    <property type="match status" value="1"/>
</dbReference>
<comment type="catalytic activity">
    <reaction evidence="8">
        <text>hydrogencarbonate + pyruvate + ATP = oxaloacetate + ADP + phosphate + H(+)</text>
        <dbReference type="Rhea" id="RHEA:20844"/>
        <dbReference type="ChEBI" id="CHEBI:15361"/>
        <dbReference type="ChEBI" id="CHEBI:15378"/>
        <dbReference type="ChEBI" id="CHEBI:16452"/>
        <dbReference type="ChEBI" id="CHEBI:17544"/>
        <dbReference type="ChEBI" id="CHEBI:30616"/>
        <dbReference type="ChEBI" id="CHEBI:43474"/>
        <dbReference type="ChEBI" id="CHEBI:456216"/>
        <dbReference type="EC" id="6.4.1.1"/>
    </reaction>
</comment>
<dbReference type="Pfam" id="PF02786">
    <property type="entry name" value="CPSase_L_D2"/>
    <property type="match status" value="1"/>
</dbReference>
<sequence>MNIKKVLVANRGEIAIRVLRACTELDIQTVAIYTYEDRYSHHRYKADEAYQIGKDHQPLQPYLDMEAIIAIAKDNSVDAIHPGYGFLSENKEFSQKCKDNGIVFIGPRPEVMEALGDKIAAKKVAKACNVPIIESNENDLTDFEVAKIEASRIGYPVMLKAASGGGGRGMRVIRTDEELEKGFFEARNEALKAFGDATVFLEKFVERPKHIEVQIVADNHGNITHLFERDCSVQRRFQKVVEVAPALNLKEELRRKLYDYALKICSAVNYNNVGTVEFLVQPENDAIFFIEVNPRIQVEHTVTEMITGIDLIKTQIYIADGYKLSDDEISLGENHARFNNGFAIQCRITTEDPENEFKPDYGTIIAYRSAGGFGIRLDQGSVYQGAKISPFFDSLLVKVSAHSTTLKDAAKKMQRTLEEFRIRGVKNNIQFLQNIIGHEEFISGNATVDFVREHPALLKFEKRQDRGTKFLSYIADTIVNGNPDITFTDPNKLLEKPHLPLLDPKKTYEKGTKDLLTELGPEKFAQWLRNDKQIHYTDTTFRDAHQSLLATRMRTFDMLKVAESYAKNHPQTFSMEVWGGATFDVSLRFLHEDPWDRLAKIRKAVPNILLQMLIRGANGVGYKAYPDNLIEAFVEKSWETGVDIFRIFDSLNWMKGMESCINFVRKRTGGLAEASICYTGDILDPARTKYNLNYYLDLAKNLEDAGAHILCIKDMAGLLKPYAATELITALRETVKLPIHLHTHDTSSIQSATYLKAIEAGVDVVDVALGSLSGLTSQPNFNSMVEMMRFQDRHREFDQKSLNEYSSYWETVREYYYPFESGLKAGTSEVFQHEIPGGQYSNLRPQAQALGLGDKWEQIKTTFTDVNTLFGDVVKVTPSSKVVGDMALYLVSNNLTTVDVLEKGETISFPESVQQFFKGDIGQPVGGFPKKLQKIVLKDVEPYTDRPNEHLEPIDFEKEWDDLKAKFGQNVKFTDLLSYLLYPKVFEQYYKHVQTYGDVSVIPTRIFFYGMKQGEEAIIDIAKGKSIIIKYQSMGPANDDGTRTVFFKMNGQTRNIDVLDKSVKITKKENRKADKADPKQISAPLQGMLSKVLVKEGQQVKKNAPLFIIEAMKMETTITAAEDLVVTGIHLPETSLVSADDLVLSTGKPSENAMVNAIETATETAEAEA</sequence>
<dbReference type="SUPFAM" id="SSF51230">
    <property type="entry name" value="Single hybrid motif"/>
    <property type="match status" value="1"/>
</dbReference>
<evidence type="ECO:0000259" key="10">
    <source>
        <dbReference type="PROSITE" id="PS50975"/>
    </source>
</evidence>
<dbReference type="InterPro" id="IPR005930">
    <property type="entry name" value="Pyruv_COase"/>
</dbReference>
<dbReference type="PROSITE" id="PS50979">
    <property type="entry name" value="BC"/>
    <property type="match status" value="1"/>
</dbReference>
<dbReference type="CDD" id="cd06850">
    <property type="entry name" value="biotinyl_domain"/>
    <property type="match status" value="1"/>
</dbReference>
<dbReference type="InterPro" id="IPR011053">
    <property type="entry name" value="Single_hybrid_motif"/>
</dbReference>
<dbReference type="SUPFAM" id="SSF51246">
    <property type="entry name" value="Rudiment single hybrid motif"/>
    <property type="match status" value="1"/>
</dbReference>
<dbReference type="Pfam" id="PF00364">
    <property type="entry name" value="Biotin_lipoyl"/>
    <property type="match status" value="1"/>
</dbReference>
<dbReference type="SUPFAM" id="SSF52440">
    <property type="entry name" value="PreATP-grasp domain"/>
    <property type="match status" value="1"/>
</dbReference>
<comment type="function">
    <text evidence="8">Catalyzes a 2-step reaction, involving the ATP-dependent carboxylation of the covalently attached biotin in the first step and the transfer of the carboxyl group to pyruvate in the second.</text>
</comment>
<accession>A0ABS1C3T2</accession>
<dbReference type="InterPro" id="IPR000089">
    <property type="entry name" value="Biotin_lipoyl"/>
</dbReference>
<dbReference type="PANTHER" id="PTHR43778:SF2">
    <property type="entry name" value="PYRUVATE CARBOXYLASE, MITOCHONDRIAL"/>
    <property type="match status" value="1"/>
</dbReference>
<dbReference type="NCBIfam" id="NF009554">
    <property type="entry name" value="PRK12999.1"/>
    <property type="match status" value="1"/>
</dbReference>
<evidence type="ECO:0000256" key="6">
    <source>
        <dbReference type="ARBA" id="ARBA00022840"/>
    </source>
</evidence>
<evidence type="ECO:0000256" key="3">
    <source>
        <dbReference type="ARBA" id="ARBA00022598"/>
    </source>
</evidence>
<dbReference type="Pfam" id="PF02785">
    <property type="entry name" value="Biotin_carb_C"/>
    <property type="match status" value="1"/>
</dbReference>
<feature type="domain" description="Lipoyl-binding" evidence="9">
    <location>
        <begin position="1072"/>
        <end position="1147"/>
    </location>
</feature>
<evidence type="ECO:0000256" key="2">
    <source>
        <dbReference type="ARBA" id="ARBA00013057"/>
    </source>
</evidence>
<dbReference type="Proteomes" id="UP000644147">
    <property type="component" value="Unassembled WGS sequence"/>
</dbReference>
<dbReference type="InterPro" id="IPR055268">
    <property type="entry name" value="PCB-like"/>
</dbReference>
<dbReference type="PROSITE" id="PS50968">
    <property type="entry name" value="BIOTINYL_LIPOYL"/>
    <property type="match status" value="1"/>
</dbReference>
<dbReference type="SUPFAM" id="SSF56059">
    <property type="entry name" value="Glutathione synthetase ATP-binding domain-like"/>
    <property type="match status" value="1"/>
</dbReference>
<dbReference type="CDD" id="cd07937">
    <property type="entry name" value="DRE_TIM_PC_TC_5S"/>
    <property type="match status" value="1"/>
</dbReference>
<dbReference type="PROSITE" id="PS00867">
    <property type="entry name" value="CPSASE_2"/>
    <property type="match status" value="1"/>
</dbReference>
<dbReference type="InterPro" id="IPR013785">
    <property type="entry name" value="Aldolase_TIM"/>
</dbReference>
<dbReference type="Gene3D" id="3.20.20.70">
    <property type="entry name" value="Aldolase class I"/>
    <property type="match status" value="1"/>
</dbReference>
<dbReference type="InterPro" id="IPR000891">
    <property type="entry name" value="PYR_CT"/>
</dbReference>
<gene>
    <name evidence="13" type="ORF">I5M27_12625</name>
</gene>
<dbReference type="InterPro" id="IPR016185">
    <property type="entry name" value="PreATP-grasp_dom_sf"/>
</dbReference>
<proteinExistence type="predicted"/>
<keyword evidence="14" id="KW-1185">Reference proteome</keyword>
<dbReference type="InterPro" id="IPR011054">
    <property type="entry name" value="Rudment_hybrid_motif"/>
</dbReference>
<feature type="domain" description="ATP-grasp" evidence="10">
    <location>
        <begin position="122"/>
        <end position="320"/>
    </location>
</feature>
<dbReference type="SUPFAM" id="SSF89000">
    <property type="entry name" value="post-HMGL domain-like"/>
    <property type="match status" value="1"/>
</dbReference>
<keyword evidence="5 8" id="KW-0547">Nucleotide-binding</keyword>
<dbReference type="Gene3D" id="3.30.470.20">
    <property type="entry name" value="ATP-grasp fold, B domain"/>
    <property type="match status" value="1"/>
</dbReference>
<evidence type="ECO:0000256" key="5">
    <source>
        <dbReference type="ARBA" id="ARBA00022741"/>
    </source>
</evidence>
<dbReference type="InterPro" id="IPR005481">
    <property type="entry name" value="BC-like_N"/>
</dbReference>
<dbReference type="PANTHER" id="PTHR43778">
    <property type="entry name" value="PYRUVATE CARBOXYLASE"/>
    <property type="match status" value="1"/>
</dbReference>
<dbReference type="EMBL" id="JAEHFX010000006">
    <property type="protein sequence ID" value="MBK0403837.1"/>
    <property type="molecule type" value="Genomic_DNA"/>
</dbReference>
<evidence type="ECO:0000256" key="4">
    <source>
        <dbReference type="ARBA" id="ARBA00022723"/>
    </source>
</evidence>
<protein>
    <recommendedName>
        <fullName evidence="2 8">Pyruvate carboxylase</fullName>
        <ecNumber evidence="2 8">6.4.1.1</ecNumber>
    </recommendedName>
</protein>
<dbReference type="RefSeq" id="WP_200506585.1">
    <property type="nucleotide sequence ID" value="NZ_JAEHFX010000006.1"/>
</dbReference>
<dbReference type="PROSITE" id="PS50975">
    <property type="entry name" value="ATP_GRASP"/>
    <property type="match status" value="1"/>
</dbReference>
<keyword evidence="3 8" id="KW-0436">Ligase</keyword>
<feature type="domain" description="Pyruvate carboxyltransferase" evidence="12">
    <location>
        <begin position="534"/>
        <end position="803"/>
    </location>
</feature>
<evidence type="ECO:0000259" key="11">
    <source>
        <dbReference type="PROSITE" id="PS50979"/>
    </source>
</evidence>
<evidence type="ECO:0000313" key="14">
    <source>
        <dbReference type="Proteomes" id="UP000644147"/>
    </source>
</evidence>
<comment type="cofactor">
    <cofactor evidence="1 8">
        <name>biotin</name>
        <dbReference type="ChEBI" id="CHEBI:57586"/>
    </cofactor>
</comment>
<evidence type="ECO:0000259" key="9">
    <source>
        <dbReference type="PROSITE" id="PS50968"/>
    </source>
</evidence>
<reference evidence="13 14" key="1">
    <citation type="submission" date="2020-12" db="EMBL/GenBank/DDBJ databases">
        <title>Bacterial novel species Adhaeribacter sp. BT258 isolated from soil.</title>
        <authorList>
            <person name="Jung H.-Y."/>
        </authorList>
    </citation>
    <scope>NUCLEOTIDE SEQUENCE [LARGE SCALE GENOMIC DNA]</scope>
    <source>
        <strain evidence="13 14">BT258</strain>
    </source>
</reference>
<dbReference type="NCBIfam" id="NF006761">
    <property type="entry name" value="PRK09282.1"/>
    <property type="match status" value="1"/>
</dbReference>
<organism evidence="13 14">
    <name type="scientific">Adhaeribacter terrigena</name>
    <dbReference type="NCBI Taxonomy" id="2793070"/>
    <lineage>
        <taxon>Bacteria</taxon>
        <taxon>Pseudomonadati</taxon>
        <taxon>Bacteroidota</taxon>
        <taxon>Cytophagia</taxon>
        <taxon>Cytophagales</taxon>
        <taxon>Hymenobacteraceae</taxon>
        <taxon>Adhaeribacter</taxon>
    </lineage>
</organism>
<dbReference type="Gene3D" id="2.40.50.100">
    <property type="match status" value="1"/>
</dbReference>
<evidence type="ECO:0000259" key="12">
    <source>
        <dbReference type="PROSITE" id="PS50991"/>
    </source>
</evidence>
<evidence type="ECO:0000256" key="8">
    <source>
        <dbReference type="PIRNR" id="PIRNR001594"/>
    </source>
</evidence>
<dbReference type="EC" id="6.4.1.1" evidence="2 8"/>
<evidence type="ECO:0000256" key="7">
    <source>
        <dbReference type="ARBA" id="ARBA00023267"/>
    </source>
</evidence>
<dbReference type="Gene3D" id="3.10.600.10">
    <property type="entry name" value="pyruvate carboxylase f1077a mutant domain"/>
    <property type="match status" value="1"/>
</dbReference>
<dbReference type="Pfam" id="PF00682">
    <property type="entry name" value="HMGL-like"/>
    <property type="match status" value="1"/>
</dbReference>
<dbReference type="Pfam" id="PF00289">
    <property type="entry name" value="Biotin_carb_N"/>
    <property type="match status" value="1"/>
</dbReference>
<keyword evidence="13" id="KW-0670">Pyruvate</keyword>
<dbReference type="PROSITE" id="PS50991">
    <property type="entry name" value="PYR_CT"/>
    <property type="match status" value="1"/>
</dbReference>